<dbReference type="Proteomes" id="UP000800235">
    <property type="component" value="Unassembled WGS sequence"/>
</dbReference>
<accession>A0A9P4NKZ9</accession>
<name>A0A9P4NKZ9_9PEZI</name>
<sequence length="689" mass="77588">MDPASAAGIASGSIAITKILGETVLSVKTMVQGIKDIDESTQGLSEELGAFEFSLTILNYELRKGSMMPEIQEWWQPARLDVLLNNPMKTFSRLEGIFSEIHRRRKLLQNVREYYRMSRYDEEMRHLRLRISTYMTALNVPVVLLAIRGNQDPSPLPQHDMSYNILGDRIHQLEQSIDNVSSDIRLPVTNRITEISGQPSVAQENMQQDSAELIQVARSLVVGASSVARTASVGSAASTARGISPLRTIIPIADVEDQDSGSMSVRGIPLSTPARTRVRDWIQSAETVSLSSECSTIESLSSLSLADVSQSTATMYTPASTVIEDDEDVETELAKRRAKKAKELMGEKKYWGALPHLKRIVRDLKLPDDQRSAHEMAKLLAKAWTTQNWEKANKFMEEKKWEKAAETLHHCLWEQEALRSEFHIPGVATREEIQLCMAKALTMSTRELGRAEGILRELHESSQINPLQRMSVAHLLAQLLTTTKPTDWTEAKSLCMTAIKGRMVSLGRKHDSTYESIALLVTICQLSNDSDGELWREMLPEDFNSLPFKKITATSLTDMNRGGWLTREKGDMIEIDSMEIFFNRGDVAWRGRNVRTGSSEMVHPFHVQLTDPMDYVNSPHKLKGLTRRIENFGKAGERFTIVDFRNFHSDNDYLVRARNEKSGVLVELSARILLGSWDLKGMGVETIRN</sequence>
<comment type="caution">
    <text evidence="1">The sequence shown here is derived from an EMBL/GenBank/DDBJ whole genome shotgun (WGS) entry which is preliminary data.</text>
</comment>
<evidence type="ECO:0008006" key="3">
    <source>
        <dbReference type="Google" id="ProtNLM"/>
    </source>
</evidence>
<evidence type="ECO:0000313" key="2">
    <source>
        <dbReference type="Proteomes" id="UP000800235"/>
    </source>
</evidence>
<dbReference type="OrthoDB" id="5089448at2759"/>
<proteinExistence type="predicted"/>
<gene>
    <name evidence="1" type="ORF">EJ08DRAFT_700319</name>
</gene>
<evidence type="ECO:0000313" key="1">
    <source>
        <dbReference type="EMBL" id="KAF2425513.1"/>
    </source>
</evidence>
<reference evidence="1" key="1">
    <citation type="journal article" date="2020" name="Stud. Mycol.">
        <title>101 Dothideomycetes genomes: a test case for predicting lifestyles and emergence of pathogens.</title>
        <authorList>
            <person name="Haridas S."/>
            <person name="Albert R."/>
            <person name="Binder M."/>
            <person name="Bloem J."/>
            <person name="Labutti K."/>
            <person name="Salamov A."/>
            <person name="Andreopoulos B."/>
            <person name="Baker S."/>
            <person name="Barry K."/>
            <person name="Bills G."/>
            <person name="Bluhm B."/>
            <person name="Cannon C."/>
            <person name="Castanera R."/>
            <person name="Culley D."/>
            <person name="Daum C."/>
            <person name="Ezra D."/>
            <person name="Gonzalez J."/>
            <person name="Henrissat B."/>
            <person name="Kuo A."/>
            <person name="Liang C."/>
            <person name="Lipzen A."/>
            <person name="Lutzoni F."/>
            <person name="Magnuson J."/>
            <person name="Mondo S."/>
            <person name="Nolan M."/>
            <person name="Ohm R."/>
            <person name="Pangilinan J."/>
            <person name="Park H.-J."/>
            <person name="Ramirez L."/>
            <person name="Alfaro M."/>
            <person name="Sun H."/>
            <person name="Tritt A."/>
            <person name="Yoshinaga Y."/>
            <person name="Zwiers L.-H."/>
            <person name="Turgeon B."/>
            <person name="Goodwin S."/>
            <person name="Spatafora J."/>
            <person name="Crous P."/>
            <person name="Grigoriev I."/>
        </authorList>
    </citation>
    <scope>NUCLEOTIDE SEQUENCE</scope>
    <source>
        <strain evidence="1">CBS 130266</strain>
    </source>
</reference>
<dbReference type="EMBL" id="MU007069">
    <property type="protein sequence ID" value="KAF2425513.1"/>
    <property type="molecule type" value="Genomic_DNA"/>
</dbReference>
<keyword evidence="2" id="KW-1185">Reference proteome</keyword>
<protein>
    <recommendedName>
        <fullName evidence="3">Fungal N-terminal domain-containing protein</fullName>
    </recommendedName>
</protein>
<organism evidence="1 2">
    <name type="scientific">Tothia fuscella</name>
    <dbReference type="NCBI Taxonomy" id="1048955"/>
    <lineage>
        <taxon>Eukaryota</taxon>
        <taxon>Fungi</taxon>
        <taxon>Dikarya</taxon>
        <taxon>Ascomycota</taxon>
        <taxon>Pezizomycotina</taxon>
        <taxon>Dothideomycetes</taxon>
        <taxon>Pleosporomycetidae</taxon>
        <taxon>Venturiales</taxon>
        <taxon>Cylindrosympodiaceae</taxon>
        <taxon>Tothia</taxon>
    </lineage>
</organism>
<dbReference type="AlphaFoldDB" id="A0A9P4NKZ9"/>